<dbReference type="EMBL" id="DF820470">
    <property type="protein sequence ID" value="GAK59577.1"/>
    <property type="molecule type" value="Genomic_DNA"/>
</dbReference>
<sequence length="61" mass="6979">MFVKTNLLREGYSTSSPRTFLVVACVRCSTYRHRRPIPLPGGRVVKVSKTMMEFTFKVVSI</sequence>
<accession>A0A081C4S2</accession>
<reference evidence="1" key="1">
    <citation type="journal article" date="2015" name="PeerJ">
        <title>First genomic representation of candidate bacterial phylum KSB3 points to enhanced environmental sensing as a trigger of wastewater bulking.</title>
        <authorList>
            <person name="Sekiguchi Y."/>
            <person name="Ohashi A."/>
            <person name="Parks D.H."/>
            <person name="Yamauchi T."/>
            <person name="Tyson G.W."/>
            <person name="Hugenholtz P."/>
        </authorList>
    </citation>
    <scope>NUCLEOTIDE SEQUENCE [LARGE SCALE GENOMIC DNA]</scope>
</reference>
<protein>
    <submittedName>
        <fullName evidence="1">Uncharacterized protein</fullName>
    </submittedName>
</protein>
<proteinExistence type="predicted"/>
<dbReference type="HOGENOM" id="CLU_2913100_0_0_0"/>
<name>A0A081C4S2_VECG1</name>
<evidence type="ECO:0000313" key="1">
    <source>
        <dbReference type="EMBL" id="GAK59577.1"/>
    </source>
</evidence>
<organism evidence="1">
    <name type="scientific">Vecturithrix granuli</name>
    <dbReference type="NCBI Taxonomy" id="1499967"/>
    <lineage>
        <taxon>Bacteria</taxon>
        <taxon>Candidatus Moduliflexota</taxon>
        <taxon>Candidatus Vecturitrichia</taxon>
        <taxon>Candidatus Vecturitrichales</taxon>
        <taxon>Candidatus Vecturitrichaceae</taxon>
        <taxon>Candidatus Vecturithrix</taxon>
    </lineage>
</organism>
<gene>
    <name evidence="1" type="ORF">U27_06562</name>
</gene>
<evidence type="ECO:0000313" key="2">
    <source>
        <dbReference type="Proteomes" id="UP000030661"/>
    </source>
</evidence>
<keyword evidence="2" id="KW-1185">Reference proteome</keyword>
<dbReference type="Proteomes" id="UP000030661">
    <property type="component" value="Unassembled WGS sequence"/>
</dbReference>
<dbReference type="AlphaFoldDB" id="A0A081C4S2"/>